<dbReference type="GO" id="GO:0016746">
    <property type="term" value="F:acyltransferase activity"/>
    <property type="evidence" value="ECO:0007669"/>
    <property type="project" value="UniProtKB-KW"/>
</dbReference>
<evidence type="ECO:0000259" key="5">
    <source>
        <dbReference type="SMART" id="SM00563"/>
    </source>
</evidence>
<gene>
    <name evidence="6" type="ORF">ACFSJC_02965</name>
</gene>
<evidence type="ECO:0000313" key="6">
    <source>
        <dbReference type="EMBL" id="MFD2110802.1"/>
    </source>
</evidence>
<protein>
    <submittedName>
        <fullName evidence="6">Lysophospholipid acyltransferase family protein</fullName>
    </submittedName>
</protein>
<feature type="transmembrane region" description="Helical" evidence="4">
    <location>
        <begin position="15"/>
        <end position="36"/>
    </location>
</feature>
<keyword evidence="3 6" id="KW-0012">Acyltransferase</keyword>
<accession>A0ABW4Y3R9</accession>
<dbReference type="Pfam" id="PF01553">
    <property type="entry name" value="Acyltransferase"/>
    <property type="match status" value="1"/>
</dbReference>
<dbReference type="InterPro" id="IPR002123">
    <property type="entry name" value="Plipid/glycerol_acylTrfase"/>
</dbReference>
<evidence type="ECO:0000256" key="1">
    <source>
        <dbReference type="ARBA" id="ARBA00005189"/>
    </source>
</evidence>
<dbReference type="SUPFAM" id="SSF69593">
    <property type="entry name" value="Glycerol-3-phosphate (1)-acyltransferase"/>
    <property type="match status" value="1"/>
</dbReference>
<dbReference type="EMBL" id="JBHUHX010000005">
    <property type="protein sequence ID" value="MFD2110802.1"/>
    <property type="molecule type" value="Genomic_DNA"/>
</dbReference>
<keyword evidence="4" id="KW-0472">Membrane</keyword>
<dbReference type="PANTHER" id="PTHR10434">
    <property type="entry name" value="1-ACYL-SN-GLYCEROL-3-PHOSPHATE ACYLTRANSFERASE"/>
    <property type="match status" value="1"/>
</dbReference>
<dbReference type="SMART" id="SM00563">
    <property type="entry name" value="PlsC"/>
    <property type="match status" value="1"/>
</dbReference>
<organism evidence="6 7">
    <name type="scientific">Thiorhodococcus fuscus</name>
    <dbReference type="NCBI Taxonomy" id="527200"/>
    <lineage>
        <taxon>Bacteria</taxon>
        <taxon>Pseudomonadati</taxon>
        <taxon>Pseudomonadota</taxon>
        <taxon>Gammaproteobacteria</taxon>
        <taxon>Chromatiales</taxon>
        <taxon>Chromatiaceae</taxon>
        <taxon>Thiorhodococcus</taxon>
    </lineage>
</organism>
<dbReference type="Proteomes" id="UP001597337">
    <property type="component" value="Unassembled WGS sequence"/>
</dbReference>
<evidence type="ECO:0000256" key="3">
    <source>
        <dbReference type="ARBA" id="ARBA00023315"/>
    </source>
</evidence>
<keyword evidence="2" id="KW-0808">Transferase</keyword>
<evidence type="ECO:0000256" key="4">
    <source>
        <dbReference type="SAM" id="Phobius"/>
    </source>
</evidence>
<comment type="pathway">
    <text evidence="1">Lipid metabolism.</text>
</comment>
<evidence type="ECO:0000313" key="7">
    <source>
        <dbReference type="Proteomes" id="UP001597337"/>
    </source>
</evidence>
<dbReference type="CDD" id="cd07989">
    <property type="entry name" value="LPLAT_AGPAT-like"/>
    <property type="match status" value="1"/>
</dbReference>
<keyword evidence="7" id="KW-1185">Reference proteome</keyword>
<comment type="caution">
    <text evidence="6">The sequence shown here is derived from an EMBL/GenBank/DDBJ whole genome shotgun (WGS) entry which is preliminary data.</text>
</comment>
<feature type="domain" description="Phospholipid/glycerol acyltransferase" evidence="5">
    <location>
        <begin position="81"/>
        <end position="195"/>
    </location>
</feature>
<proteinExistence type="predicted"/>
<evidence type="ECO:0000256" key="2">
    <source>
        <dbReference type="ARBA" id="ARBA00022679"/>
    </source>
</evidence>
<sequence>MTDIPIGLGIRLRSLLFFILYNLLGILHSSLSVLLAPLMTFEQRYRFVNLWTHVCMWLLRHLNGVRIEVVGRENVPRGEAVVVMANHQSEWETFYLQLIVAPQATVLKRELLKVPFFGWALALLKPIAIDRGKPVNAMKTLLRLGKARLDEGVSVVIYPEGTRQPPGRLGRFNPGGARLACHAGARVVPMIHNAGDCWPARSMLRLPGTIRLVIGEPLCCEGGVEDLMSRVEAWMRETSGLLRDGGFSDSPA</sequence>
<dbReference type="RefSeq" id="WP_386022999.1">
    <property type="nucleotide sequence ID" value="NZ_JBHUHX010000005.1"/>
</dbReference>
<dbReference type="PANTHER" id="PTHR10434:SF40">
    <property type="entry name" value="1-ACYL-SN-GLYCEROL-3-PHOSPHATE ACYLTRANSFERASE"/>
    <property type="match status" value="1"/>
</dbReference>
<name>A0ABW4Y3R9_9GAMM</name>
<reference evidence="7" key="1">
    <citation type="journal article" date="2019" name="Int. J. Syst. Evol. Microbiol.">
        <title>The Global Catalogue of Microorganisms (GCM) 10K type strain sequencing project: providing services to taxonomists for standard genome sequencing and annotation.</title>
        <authorList>
            <consortium name="The Broad Institute Genomics Platform"/>
            <consortium name="The Broad Institute Genome Sequencing Center for Infectious Disease"/>
            <person name="Wu L."/>
            <person name="Ma J."/>
        </authorList>
    </citation>
    <scope>NUCLEOTIDE SEQUENCE [LARGE SCALE GENOMIC DNA]</scope>
    <source>
        <strain evidence="7">KACC 12597</strain>
    </source>
</reference>
<keyword evidence="4" id="KW-0812">Transmembrane</keyword>
<keyword evidence="4" id="KW-1133">Transmembrane helix</keyword>